<evidence type="ECO:0000313" key="1">
    <source>
        <dbReference type="EMBL" id="EGH23486.1"/>
    </source>
</evidence>
<organism evidence="1 2">
    <name type="scientific">Pseudomonas amygdali pv. mori str. 301020</name>
    <dbReference type="NCBI Taxonomy" id="629261"/>
    <lineage>
        <taxon>Bacteria</taxon>
        <taxon>Pseudomonadati</taxon>
        <taxon>Pseudomonadota</taxon>
        <taxon>Gammaproteobacteria</taxon>
        <taxon>Pseudomonadales</taxon>
        <taxon>Pseudomonadaceae</taxon>
        <taxon>Pseudomonas</taxon>
        <taxon>Pseudomonas amygdali</taxon>
    </lineage>
</organism>
<dbReference type="AlphaFoldDB" id="A0A656GBP7"/>
<comment type="caution">
    <text evidence="1">The sequence shown here is derived from an EMBL/GenBank/DDBJ whole genome shotgun (WGS) entry which is preliminary data.</text>
</comment>
<feature type="non-terminal residue" evidence="1">
    <location>
        <position position="61"/>
    </location>
</feature>
<dbReference type="EMBL" id="AEAG01000745">
    <property type="protein sequence ID" value="EGH23486.1"/>
    <property type="molecule type" value="Genomic_DNA"/>
</dbReference>
<name>A0A656GBP7_PSEA0</name>
<reference evidence="1 2" key="1">
    <citation type="journal article" date="2011" name="PLoS Pathog.">
        <title>Dynamic evolution of pathogenicity revealed by sequencing and comparative genomics of 19 Pseudomonas syringae isolates.</title>
        <authorList>
            <person name="Baltrus D.A."/>
            <person name="Nishimura M.T."/>
            <person name="Romanchuk A."/>
            <person name="Chang J.H."/>
            <person name="Mukhtar M.S."/>
            <person name="Cherkis K."/>
            <person name="Roach J."/>
            <person name="Grant S.R."/>
            <person name="Jones C.D."/>
            <person name="Dangl J.L."/>
        </authorList>
    </citation>
    <scope>NUCLEOTIDE SEQUENCE [LARGE SCALE GENOMIC DNA]</scope>
    <source>
        <strain evidence="1 2">301020</strain>
    </source>
</reference>
<gene>
    <name evidence="1" type="ORF">PSYMO_19283</name>
</gene>
<accession>A0A656GBP7</accession>
<protein>
    <submittedName>
        <fullName evidence="1">Transposase IstA</fullName>
    </submittedName>
</protein>
<dbReference type="Proteomes" id="UP000003465">
    <property type="component" value="Unassembled WGS sequence"/>
</dbReference>
<proteinExistence type="predicted"/>
<evidence type="ECO:0000313" key="2">
    <source>
        <dbReference type="Proteomes" id="UP000003465"/>
    </source>
</evidence>
<sequence length="61" mass="6910">MGQSPETKQPVYQRRAAFNKLSPFHATLEQALKADSLRAKHNRRTAKALFGKRMANTPTEL</sequence>